<dbReference type="GO" id="GO:0005634">
    <property type="term" value="C:nucleus"/>
    <property type="evidence" value="ECO:0007669"/>
    <property type="project" value="TreeGrafter"/>
</dbReference>
<dbReference type="InterPro" id="IPR024975">
    <property type="entry name" value="NOV_C"/>
</dbReference>
<dbReference type="OrthoDB" id="743335at2759"/>
<feature type="domain" description="Protein NO VEIN C-terminal" evidence="2">
    <location>
        <begin position="2581"/>
        <end position="2664"/>
    </location>
</feature>
<evidence type="ECO:0000313" key="4">
    <source>
        <dbReference type="Proteomes" id="UP000515123"/>
    </source>
</evidence>
<dbReference type="PANTHER" id="PTHR32387:SF0">
    <property type="entry name" value="PROTEIN NO VEIN"/>
    <property type="match status" value="1"/>
</dbReference>
<feature type="region of interest" description="Disordered" evidence="1">
    <location>
        <begin position="345"/>
        <end position="388"/>
    </location>
</feature>
<protein>
    <submittedName>
        <fullName evidence="5 6">Uncharacterized protein LOC109727228 isoform X1</fullName>
    </submittedName>
</protein>
<organism evidence="7">
    <name type="scientific">Ananas comosus</name>
    <name type="common">Pineapple</name>
    <name type="synonym">Ananas ananas</name>
    <dbReference type="NCBI Taxonomy" id="4615"/>
    <lineage>
        <taxon>Eukaryota</taxon>
        <taxon>Viridiplantae</taxon>
        <taxon>Streptophyta</taxon>
        <taxon>Embryophyta</taxon>
        <taxon>Tracheophyta</taxon>
        <taxon>Spermatophyta</taxon>
        <taxon>Magnoliopsida</taxon>
        <taxon>Liliopsida</taxon>
        <taxon>Poales</taxon>
        <taxon>Bromeliaceae</taxon>
        <taxon>Bromelioideae</taxon>
        <taxon>Ananas</taxon>
    </lineage>
</organism>
<feature type="compositionally biased region" description="Low complexity" evidence="1">
    <location>
        <begin position="406"/>
        <end position="422"/>
    </location>
</feature>
<evidence type="ECO:0000259" key="2">
    <source>
        <dbReference type="Pfam" id="PF13020"/>
    </source>
</evidence>
<dbReference type="Proteomes" id="UP000515123">
    <property type="component" value="Linkage group 22"/>
</dbReference>
<feature type="domain" description="Sacsin/Nov" evidence="3">
    <location>
        <begin position="1136"/>
        <end position="1228"/>
    </location>
</feature>
<dbReference type="Pfam" id="PF25794">
    <property type="entry name" value="SACS"/>
    <property type="match status" value="1"/>
</dbReference>
<name>A0A6P5H4N3_ANACO</name>
<reference evidence="5 6" key="2">
    <citation type="submission" date="2025-04" db="UniProtKB">
        <authorList>
            <consortium name="RefSeq"/>
        </authorList>
    </citation>
    <scope>IDENTIFICATION</scope>
    <source>
        <tissue evidence="5 6">Leaf</tissue>
    </source>
</reference>
<feature type="compositionally biased region" description="Acidic residues" evidence="1">
    <location>
        <begin position="347"/>
        <end position="361"/>
    </location>
</feature>
<evidence type="ECO:0000313" key="6">
    <source>
        <dbReference type="RefSeq" id="XP_020112829.1"/>
    </source>
</evidence>
<dbReference type="RefSeq" id="XP_020112828.1">
    <property type="nucleotide sequence ID" value="XM_020257239.1"/>
</dbReference>
<feature type="region of interest" description="Disordered" evidence="1">
    <location>
        <begin position="403"/>
        <end position="439"/>
    </location>
</feature>
<dbReference type="PANTHER" id="PTHR32387">
    <property type="entry name" value="WU:FJ29H11"/>
    <property type="match status" value="1"/>
</dbReference>
<dbReference type="RefSeq" id="XP_020112830.1">
    <property type="nucleotide sequence ID" value="XM_020257241.1"/>
</dbReference>
<evidence type="ECO:0000313" key="7">
    <source>
        <dbReference type="RefSeq" id="XP_020112830.1"/>
    </source>
</evidence>
<evidence type="ECO:0000259" key="3">
    <source>
        <dbReference type="Pfam" id="PF25794"/>
    </source>
</evidence>
<feature type="region of interest" description="Disordered" evidence="1">
    <location>
        <begin position="2408"/>
        <end position="2474"/>
    </location>
</feature>
<keyword evidence="4" id="KW-1185">Reference proteome</keyword>
<dbReference type="RefSeq" id="XP_020112829.1">
    <property type="nucleotide sequence ID" value="XM_020257240.1"/>
</dbReference>
<gene>
    <name evidence="5 6 7" type="primary">LOC109727228</name>
</gene>
<dbReference type="Pfam" id="PF13020">
    <property type="entry name" value="NOV_C"/>
    <property type="match status" value="1"/>
</dbReference>
<dbReference type="GO" id="GO:0009793">
    <property type="term" value="P:embryo development ending in seed dormancy"/>
    <property type="evidence" value="ECO:0007669"/>
    <property type="project" value="TreeGrafter"/>
</dbReference>
<proteinExistence type="predicted"/>
<dbReference type="SUPFAM" id="SSF55874">
    <property type="entry name" value="ATPase domain of HSP90 chaperone/DNA topoisomerase II/histidine kinase"/>
    <property type="match status" value="1"/>
</dbReference>
<feature type="compositionally biased region" description="Basic residues" evidence="1">
    <location>
        <begin position="1"/>
        <end position="10"/>
    </location>
</feature>
<accession>A0A6P5H4N3</accession>
<dbReference type="InterPro" id="IPR058210">
    <property type="entry name" value="SACS/Nov_dom"/>
</dbReference>
<sequence length="2702" mass="301578">MQHRPPRPRYGRGGGGGGGGGGGAAPPRGGGGSFFPTTINPTLHNLNLPFVPNLQYHVNPTNLPQHHLQNPSFPIHANSFITQNPGPTPSAAQQALLERAEAAAAKAHEDLLSAGETVSAWKVSQAVLASLKADSWSSLGFQLQDVRRIRELFAKEGKVNTFIHCFVAAHQITSLYDLEAEICKNEGIQRFDELRLGPLSCYPLVVHYFSVNSESVEVFKISTEEIIGFLHTFMSKSKTKINVEEFLDFVAKEKSVAKKEKLGVRIQSLGLHISYIRQAKRTKANALKDSVKQYTYYSGDTDLSEDKRFHVEKQILDNRFDFMTKRVKSFSSTWGDFGSKHIRFDSTDDEPDYDDSSDDGGDNATHCQHPSTFSNKERDKRVSSCPYPSTTEEMVRLGLKAEANKKAAPANRKLMGSSIKTSSGKRRKRKSEEERDNSGRLCKVAKKEQVELDDQGKLYGFTITKDKMETFVATWKEACREHSVAKVLDLMLKFYTETPGKRKKKSFSSYPGIGLLNVAVMAMKSGMLNSLYDAFQNFGETGLTNPSSATSSKLIEISPPTNENTTYDTLESTGVTVDDIITKVSDYFECNNLIPREKDSHLEHKLLSLEKFHDCEMWVANQFSIKQFSSLGYGNFLVFLEKYASRLPFSLSISISRRLGSPSSLEVSMLQKQLCVFLSQAETNWLGDGVVANNDILKLFQKQFPTLSFHLVGDECEKCLCDYIRVQKESEKPNNVLFSVTLLGKKWIGNSSECYDIPTLEVADLNCEVNGQSYSGREVTSQEAIDCLLKAPMLSDLMFWSHWDAVYAPSLGSLLEWLLNKVHVRELACIATRDGKFIKVDSSVTVDQFLEAFIQRSSFQVAVKLLSILYLYNGTKNVPLSLLKCYAQRATDVIINSSNDPPDLINANGSLRKNLSEIDNAVSSVARFILECLSHLPSEFLSFAAEILLAGLKPFAKNAYLALLTESSGTYQRSMLHDIGLSLGITEWINDYYEFSSTAVADLIRKQDASLSSSSDMELNKTSVVSSVSVHSFLTGQNYESSSEVIGRRRRKTDSSLADGHNEAFDVGGRIVTRAAIDIPSMLEDKNLEEANMIIESIRREEFGLDPNLTYSENCLLKKQHARLGRALHCLSQELYSQDSHLLLELVQNADDNIYAEDVEPTLVFILQEAGIVVLNNEQGFSAQNIRALCDIGNSTKKGSNAGYIGHKGIGFKSVFRVTDAPEIHSRGFHIKFDITEGQIGFVLPTTVSPCDISLFSRLLSAEDYQSDHPSWNTCILLPFRAKFLDGTGIRSIISMFSDLHPSLLLFLHRLQCIKFKNLLNDSILVMRRISLGNGIVKVSHGNKTMTWLVVKKTLECSIIRHDVQTTEIDMAFTLQESDNGEYRPHLTQQPVFAFLPLRNYGLKFIIQGDFVLPSSREEVDGDSAWNQWLLSQLPSLFVGAEESFCALPCFQKNPGKAITAFMSFVPLVGEVHGFFSQLPHMIISKLRATSCLVLDSPDLKWVHPCSVLRGWDPQARMLLSDSLLEKHLGIGFLSKDVILSDSLAKNLGIQDYGPKILSDIMLSICCIDGGIKSMGLDWLSAWLVTLHSTLLAYSSGNISSYTSLESDIISCLRKIPFIPLSDGSYSSVSDGPIWLPCDVLSIGLEGKHSVKDFPGLYAKLRIISPLLLSAVATTDTYTMEEIRVDKLMEILHKVGVQKLSAHEIIMSQILVALSEDIRTKNEDQSVMIEYLSFIMLHFQSPCASCHTEKPDIISELRRKPTLLTNHGYKCPSDEPIHFGKEYGNPINIAKLVGALDIKWIELDVAYLKHPSTRSLPFGSTRWREFFQELGVTDFVQVIRVEKRASDVICTSDCDLSTSASVVNDWESPELVNMLSLFSSKKYRKISIYLLEVLDKFWDDCYSAYARICITSVDSEDKGTIESSLLKSICKMRWIGSSMDEELHYAKDLYYDCESVRSLLGNMAPYAVPKVSSKLFLNDVGLKTQVLPDDALIILNSWSISKGPFRASILQMSNLYTFISNSVAVSKVNMNLQFLSSAFIFVPFLGAPSNEVVSGAFLTPKDVYWHDPTGCFDMAKKYSTVEKTSCFLSKMLAAVYPSLHEFFVKVCVVPDVPPFCSYVDILQQLSSVALPSQAAYSFFRVLVRWADDLNSGIAKSEDILYLKEILQKWESAILPTLQDKWVSLHHSFGLICWADDEELKQQFKNSHGVDFLQFGELSTEDKEVLAGKVAKLMDSLGISALSKVVSKEAIIYGMEDNKSKVCLIDWVLPYAQRYIFKSYPAVYLNMKQLGFNKLSQLQIVVVEKLYYKHTLRGHESSSRKRFECSCLLQGNTLYATSSSDSHSMFLELSRFFLDGSSELCFANFLHMVTTMAESGATSEQVEFFIVNSQNIPKLPDEEPIWSLQTLTRSHDSRNPGPNHVPPVPSEQNTVTPKRRPGIIKSWPPADWKSAPGFDSIYSFPGPTPNGEGSSKELGKPLETSAHVKDFPDPVQIEGDWIIEEASVPTCTSGCDAAKEEPCSVESVDSTGNLIALNLDLGSVLSGLGTTGGLGKHFSKPAEFPERDFLHLPTPDEQSRKTGRIGEFVAYKYFSEKLGSETVKWVNGERETGLPYDLIIGDEEEGKEYIEVKATVSVKKDWFAISMREWQFAVEMGDSFSIAHVVLSGPKKASITVLRNPFKLCQQYSLRLAILMSRQLRESQVAA</sequence>
<dbReference type="InterPro" id="IPR036890">
    <property type="entry name" value="HATPase_C_sf"/>
</dbReference>
<dbReference type="Gene3D" id="3.30.565.10">
    <property type="entry name" value="Histidine kinase-like ATPase, C-terminal domain"/>
    <property type="match status" value="1"/>
</dbReference>
<dbReference type="GeneID" id="109727228"/>
<feature type="compositionally biased region" description="Polar residues" evidence="1">
    <location>
        <begin position="365"/>
        <end position="374"/>
    </location>
</feature>
<dbReference type="GO" id="GO:0010305">
    <property type="term" value="P:leaf vascular tissue pattern formation"/>
    <property type="evidence" value="ECO:0007669"/>
    <property type="project" value="TreeGrafter"/>
</dbReference>
<reference evidence="4" key="1">
    <citation type="journal article" date="2015" name="Nat. Genet.">
        <title>The pineapple genome and the evolution of CAM photosynthesis.</title>
        <authorList>
            <person name="Ming R."/>
            <person name="VanBuren R."/>
            <person name="Wai C.M."/>
            <person name="Tang H."/>
            <person name="Schatz M.C."/>
            <person name="Bowers J.E."/>
            <person name="Lyons E."/>
            <person name="Wang M.L."/>
            <person name="Chen J."/>
            <person name="Biggers E."/>
            <person name="Zhang J."/>
            <person name="Huang L."/>
            <person name="Zhang L."/>
            <person name="Miao W."/>
            <person name="Zhang J."/>
            <person name="Ye Z."/>
            <person name="Miao C."/>
            <person name="Lin Z."/>
            <person name="Wang H."/>
            <person name="Zhou H."/>
            <person name="Yim W.C."/>
            <person name="Priest H.D."/>
            <person name="Zheng C."/>
            <person name="Woodhouse M."/>
            <person name="Edger P.P."/>
            <person name="Guyot R."/>
            <person name="Guo H.B."/>
            <person name="Guo H."/>
            <person name="Zheng G."/>
            <person name="Singh R."/>
            <person name="Sharma A."/>
            <person name="Min X."/>
            <person name="Zheng Y."/>
            <person name="Lee H."/>
            <person name="Gurtowski J."/>
            <person name="Sedlazeck F.J."/>
            <person name="Harkess A."/>
            <person name="McKain M.R."/>
            <person name="Liao Z."/>
            <person name="Fang J."/>
            <person name="Liu J."/>
            <person name="Zhang X."/>
            <person name="Zhang Q."/>
            <person name="Hu W."/>
            <person name="Qin Y."/>
            <person name="Wang K."/>
            <person name="Chen L.Y."/>
            <person name="Shirley N."/>
            <person name="Lin Y.R."/>
            <person name="Liu L.Y."/>
            <person name="Hernandez A.G."/>
            <person name="Wright C.L."/>
            <person name="Bulone V."/>
            <person name="Tuskan G.A."/>
            <person name="Heath K."/>
            <person name="Zee F."/>
            <person name="Moore P.H."/>
            <person name="Sunkar R."/>
            <person name="Leebens-Mack J.H."/>
            <person name="Mockler T."/>
            <person name="Bennetzen J.L."/>
            <person name="Freeling M."/>
            <person name="Sankoff D."/>
            <person name="Paterson A.H."/>
            <person name="Zhu X."/>
            <person name="Yang X."/>
            <person name="Smith J.A."/>
            <person name="Cushman J.C."/>
            <person name="Paull R.E."/>
            <person name="Yu Q."/>
        </authorList>
    </citation>
    <scope>NUCLEOTIDE SEQUENCE [LARGE SCALE GENOMIC DNA]</scope>
    <source>
        <strain evidence="4">cv. F153</strain>
    </source>
</reference>
<feature type="compositionally biased region" description="Gly residues" evidence="1">
    <location>
        <begin position="11"/>
        <end position="33"/>
    </location>
</feature>
<dbReference type="GO" id="GO:0048364">
    <property type="term" value="P:root development"/>
    <property type="evidence" value="ECO:0007669"/>
    <property type="project" value="TreeGrafter"/>
</dbReference>
<evidence type="ECO:0000256" key="1">
    <source>
        <dbReference type="SAM" id="MobiDB-lite"/>
    </source>
</evidence>
<dbReference type="NCBIfam" id="NF047352">
    <property type="entry name" value="P_loop_sacsin"/>
    <property type="match status" value="1"/>
</dbReference>
<dbReference type="InterPro" id="IPR052957">
    <property type="entry name" value="Auxin_embryo_med"/>
</dbReference>
<evidence type="ECO:0000313" key="5">
    <source>
        <dbReference type="RefSeq" id="XP_020112828.1"/>
    </source>
</evidence>
<feature type="region of interest" description="Disordered" evidence="1">
    <location>
        <begin position="1"/>
        <end position="36"/>
    </location>
</feature>